<accession>A0A0P0W0Y6</accession>
<dbReference type="AlphaFoldDB" id="A0A0P0W0Y6"/>
<gene>
    <name evidence="1" type="ordered locus">Os03g0656051</name>
    <name evidence="1" type="ORF">OSNPB_030656051</name>
</gene>
<evidence type="ECO:0000313" key="2">
    <source>
        <dbReference type="Proteomes" id="UP000059680"/>
    </source>
</evidence>
<proteinExistence type="predicted"/>
<reference evidence="1 2" key="2">
    <citation type="journal article" date="2013" name="Plant Cell Physiol.">
        <title>Rice Annotation Project Database (RAP-DB): an integrative and interactive database for rice genomics.</title>
        <authorList>
            <person name="Sakai H."/>
            <person name="Lee S.S."/>
            <person name="Tanaka T."/>
            <person name="Numa H."/>
            <person name="Kim J."/>
            <person name="Kawahara Y."/>
            <person name="Wakimoto H."/>
            <person name="Yang C.C."/>
            <person name="Iwamoto M."/>
            <person name="Abe T."/>
            <person name="Yamada Y."/>
            <person name="Muto A."/>
            <person name="Inokuchi H."/>
            <person name="Ikemura T."/>
            <person name="Matsumoto T."/>
            <person name="Sasaki T."/>
            <person name="Itoh T."/>
        </authorList>
    </citation>
    <scope>NUCLEOTIDE SEQUENCE [LARGE SCALE GENOMIC DNA]</scope>
    <source>
        <strain evidence="2">cv. Nipponbare</strain>
    </source>
</reference>
<dbReference type="Proteomes" id="UP000059680">
    <property type="component" value="Chromosome 3"/>
</dbReference>
<dbReference type="Gramene" id="Os03t0656051-00">
    <property type="protein sequence ID" value="Os03t0656051-00"/>
    <property type="gene ID" value="Os03g0656051"/>
</dbReference>
<dbReference type="InParanoid" id="A0A0P0W0Y6"/>
<sequence>MTALMAPASQLLGTGNILRKRAHWPPSARRSPATFSFRLVLYSTFSSSFLNPETNKTNK</sequence>
<dbReference type="PaxDb" id="39947-A0A0P0W0Y6"/>
<reference evidence="1 2" key="3">
    <citation type="journal article" date="2013" name="Rice">
        <title>Improvement of the Oryza sativa Nipponbare reference genome using next generation sequence and optical map data.</title>
        <authorList>
            <person name="Kawahara Y."/>
            <person name="de la Bastide M."/>
            <person name="Hamilton J.P."/>
            <person name="Kanamori H."/>
            <person name="McCombie W.R."/>
            <person name="Ouyang S."/>
            <person name="Schwartz D.C."/>
            <person name="Tanaka T."/>
            <person name="Wu J."/>
            <person name="Zhou S."/>
            <person name="Childs K.L."/>
            <person name="Davidson R.M."/>
            <person name="Lin H."/>
            <person name="Quesada-Ocampo L."/>
            <person name="Vaillancourt B."/>
            <person name="Sakai H."/>
            <person name="Lee S.S."/>
            <person name="Kim J."/>
            <person name="Numa H."/>
            <person name="Itoh T."/>
            <person name="Buell C.R."/>
            <person name="Matsumoto T."/>
        </authorList>
    </citation>
    <scope>NUCLEOTIDE SEQUENCE [LARGE SCALE GENOMIC DNA]</scope>
    <source>
        <strain evidence="2">cv. Nipponbare</strain>
    </source>
</reference>
<evidence type="ECO:0000313" key="1">
    <source>
        <dbReference type="EMBL" id="BAS85558.1"/>
    </source>
</evidence>
<keyword evidence="2" id="KW-1185">Reference proteome</keyword>
<name>A0A0P0W0Y6_ORYSJ</name>
<organism evidence="1 2">
    <name type="scientific">Oryza sativa subsp. japonica</name>
    <name type="common">Rice</name>
    <dbReference type="NCBI Taxonomy" id="39947"/>
    <lineage>
        <taxon>Eukaryota</taxon>
        <taxon>Viridiplantae</taxon>
        <taxon>Streptophyta</taxon>
        <taxon>Embryophyta</taxon>
        <taxon>Tracheophyta</taxon>
        <taxon>Spermatophyta</taxon>
        <taxon>Magnoliopsida</taxon>
        <taxon>Liliopsida</taxon>
        <taxon>Poales</taxon>
        <taxon>Poaceae</taxon>
        <taxon>BOP clade</taxon>
        <taxon>Oryzoideae</taxon>
        <taxon>Oryzeae</taxon>
        <taxon>Oryzinae</taxon>
        <taxon>Oryza</taxon>
        <taxon>Oryza sativa</taxon>
    </lineage>
</organism>
<protein>
    <submittedName>
        <fullName evidence="1">Os03g0656051 protein</fullName>
    </submittedName>
</protein>
<dbReference type="EMBL" id="AP014959">
    <property type="protein sequence ID" value="BAS85558.1"/>
    <property type="molecule type" value="Genomic_DNA"/>
</dbReference>
<reference evidence="2" key="1">
    <citation type="journal article" date="2005" name="Nature">
        <title>The map-based sequence of the rice genome.</title>
        <authorList>
            <consortium name="International rice genome sequencing project (IRGSP)"/>
            <person name="Matsumoto T."/>
            <person name="Wu J."/>
            <person name="Kanamori H."/>
            <person name="Katayose Y."/>
            <person name="Fujisawa M."/>
            <person name="Namiki N."/>
            <person name="Mizuno H."/>
            <person name="Yamamoto K."/>
            <person name="Antonio B.A."/>
            <person name="Baba T."/>
            <person name="Sakata K."/>
            <person name="Nagamura Y."/>
            <person name="Aoki H."/>
            <person name="Arikawa K."/>
            <person name="Arita K."/>
            <person name="Bito T."/>
            <person name="Chiden Y."/>
            <person name="Fujitsuka N."/>
            <person name="Fukunaka R."/>
            <person name="Hamada M."/>
            <person name="Harada C."/>
            <person name="Hayashi A."/>
            <person name="Hijishita S."/>
            <person name="Honda M."/>
            <person name="Hosokawa S."/>
            <person name="Ichikawa Y."/>
            <person name="Idonuma A."/>
            <person name="Iijima M."/>
            <person name="Ikeda M."/>
            <person name="Ikeno M."/>
            <person name="Ito K."/>
            <person name="Ito S."/>
            <person name="Ito T."/>
            <person name="Ito Y."/>
            <person name="Ito Y."/>
            <person name="Iwabuchi A."/>
            <person name="Kamiya K."/>
            <person name="Karasawa W."/>
            <person name="Kurita K."/>
            <person name="Katagiri S."/>
            <person name="Kikuta A."/>
            <person name="Kobayashi H."/>
            <person name="Kobayashi N."/>
            <person name="Machita K."/>
            <person name="Maehara T."/>
            <person name="Masukawa M."/>
            <person name="Mizubayashi T."/>
            <person name="Mukai Y."/>
            <person name="Nagasaki H."/>
            <person name="Nagata Y."/>
            <person name="Naito S."/>
            <person name="Nakashima M."/>
            <person name="Nakama Y."/>
            <person name="Nakamichi Y."/>
            <person name="Nakamura M."/>
            <person name="Meguro A."/>
            <person name="Negishi M."/>
            <person name="Ohta I."/>
            <person name="Ohta T."/>
            <person name="Okamoto M."/>
            <person name="Ono N."/>
            <person name="Saji S."/>
            <person name="Sakaguchi M."/>
            <person name="Sakai K."/>
            <person name="Shibata M."/>
            <person name="Shimokawa T."/>
            <person name="Song J."/>
            <person name="Takazaki Y."/>
            <person name="Terasawa K."/>
            <person name="Tsugane M."/>
            <person name="Tsuji K."/>
            <person name="Ueda S."/>
            <person name="Waki K."/>
            <person name="Yamagata H."/>
            <person name="Yamamoto M."/>
            <person name="Yamamoto S."/>
            <person name="Yamane H."/>
            <person name="Yoshiki S."/>
            <person name="Yoshihara R."/>
            <person name="Yukawa K."/>
            <person name="Zhong H."/>
            <person name="Yano M."/>
            <person name="Yuan Q."/>
            <person name="Ouyang S."/>
            <person name="Liu J."/>
            <person name="Jones K.M."/>
            <person name="Gansberger K."/>
            <person name="Moffat K."/>
            <person name="Hill J."/>
            <person name="Bera J."/>
            <person name="Fadrosh D."/>
            <person name="Jin S."/>
            <person name="Johri S."/>
            <person name="Kim M."/>
            <person name="Overton L."/>
            <person name="Reardon M."/>
            <person name="Tsitrin T."/>
            <person name="Vuong H."/>
            <person name="Weaver B."/>
            <person name="Ciecko A."/>
            <person name="Tallon L."/>
            <person name="Jackson J."/>
            <person name="Pai G."/>
            <person name="Aken S.V."/>
            <person name="Utterback T."/>
            <person name="Reidmuller S."/>
            <person name="Feldblyum T."/>
            <person name="Hsiao J."/>
            <person name="Zismann V."/>
            <person name="Iobst S."/>
            <person name="de Vazeille A.R."/>
            <person name="Buell C.R."/>
            <person name="Ying K."/>
            <person name="Li Y."/>
            <person name="Lu T."/>
            <person name="Huang Y."/>
            <person name="Zhao Q."/>
            <person name="Feng Q."/>
            <person name="Zhang L."/>
            <person name="Zhu J."/>
            <person name="Weng Q."/>
            <person name="Mu J."/>
            <person name="Lu Y."/>
            <person name="Fan D."/>
            <person name="Liu Y."/>
            <person name="Guan J."/>
            <person name="Zhang Y."/>
            <person name="Yu S."/>
            <person name="Liu X."/>
            <person name="Zhang Y."/>
            <person name="Hong G."/>
            <person name="Han B."/>
            <person name="Choisne N."/>
            <person name="Demange N."/>
            <person name="Orjeda G."/>
            <person name="Samain S."/>
            <person name="Cattolico L."/>
            <person name="Pelletier E."/>
            <person name="Couloux A."/>
            <person name="Segurens B."/>
            <person name="Wincker P."/>
            <person name="D'Hont A."/>
            <person name="Scarpelli C."/>
            <person name="Weissenbach J."/>
            <person name="Salanoubat M."/>
            <person name="Quetier F."/>
            <person name="Yu Y."/>
            <person name="Kim H.R."/>
            <person name="Rambo T."/>
            <person name="Currie J."/>
            <person name="Collura K."/>
            <person name="Luo M."/>
            <person name="Yang T."/>
            <person name="Ammiraju J.S.S."/>
            <person name="Engler F."/>
            <person name="Soderlund C."/>
            <person name="Wing R.A."/>
            <person name="Palmer L.E."/>
            <person name="de la Bastide M."/>
            <person name="Spiegel L."/>
            <person name="Nascimento L."/>
            <person name="Zutavern T."/>
            <person name="O'Shaughnessy A."/>
            <person name="Dike S."/>
            <person name="Dedhia N."/>
            <person name="Preston R."/>
            <person name="Balija V."/>
            <person name="McCombie W.R."/>
            <person name="Chow T."/>
            <person name="Chen H."/>
            <person name="Chung M."/>
            <person name="Chen C."/>
            <person name="Shaw J."/>
            <person name="Wu H."/>
            <person name="Hsiao K."/>
            <person name="Chao Y."/>
            <person name="Chu M."/>
            <person name="Cheng C."/>
            <person name="Hour A."/>
            <person name="Lee P."/>
            <person name="Lin S."/>
            <person name="Lin Y."/>
            <person name="Liou J."/>
            <person name="Liu S."/>
            <person name="Hsing Y."/>
            <person name="Raghuvanshi S."/>
            <person name="Mohanty A."/>
            <person name="Bharti A.K."/>
            <person name="Gaur A."/>
            <person name="Gupta V."/>
            <person name="Kumar D."/>
            <person name="Ravi V."/>
            <person name="Vij S."/>
            <person name="Kapur A."/>
            <person name="Khurana P."/>
            <person name="Khurana P."/>
            <person name="Khurana J.P."/>
            <person name="Tyagi A.K."/>
            <person name="Gaikwad K."/>
            <person name="Singh A."/>
            <person name="Dalal V."/>
            <person name="Srivastava S."/>
            <person name="Dixit A."/>
            <person name="Pal A.K."/>
            <person name="Ghazi I.A."/>
            <person name="Yadav M."/>
            <person name="Pandit A."/>
            <person name="Bhargava A."/>
            <person name="Sureshbabu K."/>
            <person name="Batra K."/>
            <person name="Sharma T.R."/>
            <person name="Mohapatra T."/>
            <person name="Singh N.K."/>
            <person name="Messing J."/>
            <person name="Nelson A.B."/>
            <person name="Fuks G."/>
            <person name="Kavchok S."/>
            <person name="Keizer G."/>
            <person name="Linton E."/>
            <person name="Llaca V."/>
            <person name="Song R."/>
            <person name="Tanyolac B."/>
            <person name="Young S."/>
            <person name="Ho-Il K."/>
            <person name="Hahn J.H."/>
            <person name="Sangsakoo G."/>
            <person name="Vanavichit A."/>
            <person name="de Mattos Luiz.A.T."/>
            <person name="Zimmer P.D."/>
            <person name="Malone G."/>
            <person name="Dellagostin O."/>
            <person name="de Oliveira A.C."/>
            <person name="Bevan M."/>
            <person name="Bancroft I."/>
            <person name="Minx P."/>
            <person name="Cordum H."/>
            <person name="Wilson R."/>
            <person name="Cheng Z."/>
            <person name="Jin W."/>
            <person name="Jiang J."/>
            <person name="Leong S.A."/>
            <person name="Iwama H."/>
            <person name="Gojobori T."/>
            <person name="Itoh T."/>
            <person name="Niimura Y."/>
            <person name="Fujii Y."/>
            <person name="Habara T."/>
            <person name="Sakai H."/>
            <person name="Sato Y."/>
            <person name="Wilson G."/>
            <person name="Kumar K."/>
            <person name="McCouch S."/>
            <person name="Juretic N."/>
            <person name="Hoen D."/>
            <person name="Wright S."/>
            <person name="Bruskiewich R."/>
            <person name="Bureau T."/>
            <person name="Miyao A."/>
            <person name="Hirochika H."/>
            <person name="Nishikawa T."/>
            <person name="Kadowaki K."/>
            <person name="Sugiura M."/>
            <person name="Burr B."/>
            <person name="Sasaki T."/>
        </authorList>
    </citation>
    <scope>NUCLEOTIDE SEQUENCE [LARGE SCALE GENOMIC DNA]</scope>
    <source>
        <strain evidence="2">cv. Nipponbare</strain>
    </source>
</reference>